<evidence type="ECO:0000313" key="3">
    <source>
        <dbReference type="Proteomes" id="UP000293347"/>
    </source>
</evidence>
<feature type="chain" id="PRO_5020919967" evidence="1">
    <location>
        <begin position="23"/>
        <end position="105"/>
    </location>
</feature>
<proteinExistence type="predicted"/>
<dbReference type="RefSeq" id="WP_131593741.1">
    <property type="nucleotide sequence ID" value="NZ_SJSL01000001.1"/>
</dbReference>
<reference evidence="2 3" key="1">
    <citation type="submission" date="2019-02" db="EMBL/GenBank/DDBJ databases">
        <title>Pedobacter sp. RP-1-14 sp. nov., isolated from Arctic soil.</title>
        <authorList>
            <person name="Dahal R.H."/>
        </authorList>
    </citation>
    <scope>NUCLEOTIDE SEQUENCE [LARGE SCALE GENOMIC DNA]</scope>
    <source>
        <strain evidence="2 3">RP-1-14</strain>
    </source>
</reference>
<keyword evidence="3" id="KW-1185">Reference proteome</keyword>
<gene>
    <name evidence="2" type="ORF">EZ437_04735</name>
</gene>
<protein>
    <submittedName>
        <fullName evidence="2">Carboxypeptidase regulatory-like domain-containing protein</fullName>
    </submittedName>
</protein>
<sequence length="105" mass="11066">MKKISLNFVVMLALLAGLFAFTSSRSGGIQGKIIPANGVEKVVAVSGKDTLTAEIKGGNLTFHGAKADTYLILIKAKSPYKDTSVENVAVIDSTITDIGEIKLLK</sequence>
<dbReference type="OrthoDB" id="676304at2"/>
<keyword evidence="1" id="KW-0732">Signal</keyword>
<dbReference type="AlphaFoldDB" id="A0A4R0NQG6"/>
<dbReference type="EMBL" id="SJSL01000001">
    <property type="protein sequence ID" value="TCD03281.1"/>
    <property type="molecule type" value="Genomic_DNA"/>
</dbReference>
<accession>A0A4R0NQG6</accession>
<comment type="caution">
    <text evidence="2">The sequence shown here is derived from an EMBL/GenBank/DDBJ whole genome shotgun (WGS) entry which is preliminary data.</text>
</comment>
<feature type="signal peptide" evidence="1">
    <location>
        <begin position="1"/>
        <end position="22"/>
    </location>
</feature>
<name>A0A4R0NQG6_9SPHI</name>
<evidence type="ECO:0000313" key="2">
    <source>
        <dbReference type="EMBL" id="TCD03281.1"/>
    </source>
</evidence>
<dbReference type="GO" id="GO:0004180">
    <property type="term" value="F:carboxypeptidase activity"/>
    <property type="evidence" value="ECO:0007669"/>
    <property type="project" value="UniProtKB-KW"/>
</dbReference>
<organism evidence="2 3">
    <name type="scientific">Pedobacter psychroterrae</name>
    <dbReference type="NCBI Taxonomy" id="2530453"/>
    <lineage>
        <taxon>Bacteria</taxon>
        <taxon>Pseudomonadati</taxon>
        <taxon>Bacteroidota</taxon>
        <taxon>Sphingobacteriia</taxon>
        <taxon>Sphingobacteriales</taxon>
        <taxon>Sphingobacteriaceae</taxon>
        <taxon>Pedobacter</taxon>
    </lineage>
</organism>
<keyword evidence="2" id="KW-0378">Hydrolase</keyword>
<keyword evidence="2" id="KW-0645">Protease</keyword>
<keyword evidence="2" id="KW-0121">Carboxypeptidase</keyword>
<dbReference type="Proteomes" id="UP000293347">
    <property type="component" value="Unassembled WGS sequence"/>
</dbReference>
<evidence type="ECO:0000256" key="1">
    <source>
        <dbReference type="SAM" id="SignalP"/>
    </source>
</evidence>